<evidence type="ECO:0000313" key="7">
    <source>
        <dbReference type="Proteomes" id="UP000273143"/>
    </source>
</evidence>
<dbReference type="InterPro" id="IPR009057">
    <property type="entry name" value="Homeodomain-like_sf"/>
</dbReference>
<evidence type="ECO:0000256" key="2">
    <source>
        <dbReference type="ARBA" id="ARBA00023125"/>
    </source>
</evidence>
<accession>A0A3Q9JL96</accession>
<keyword evidence="7" id="KW-1185">Reference proteome</keyword>
<proteinExistence type="predicted"/>
<protein>
    <submittedName>
        <fullName evidence="6">AraC family transcriptional regulator</fullName>
    </submittedName>
</protein>
<sequence length="266" mass="30235">MGIILLNKVVDVKNIQPYFMLSSHSSYQEKRSNIPVISHFYTFQADNSEGHTFAVPDACVDIIFLCDKDNPNARICGCTLSAKLVEVQKNKHYFGIRFAPGYTPKFSQAQTKELIDSEFNLTEVDPSAAIVIDKIAQAHSFDEQINIFITHYQEHLLTSELSGLCKQINQLILSNNGDIRIADIESLTGFSTRYIYKTFTDQFGISPKFYCLTLRFQNALLKLLYNDSVTLTELAIDLGYADQSHFLREFKKFAAVSPKKFLMAIR</sequence>
<organism evidence="6 7">
    <name type="scientific">Entomomonas moraniae</name>
    <dbReference type="NCBI Taxonomy" id="2213226"/>
    <lineage>
        <taxon>Bacteria</taxon>
        <taxon>Pseudomonadati</taxon>
        <taxon>Pseudomonadota</taxon>
        <taxon>Gammaproteobacteria</taxon>
        <taxon>Pseudomonadales</taxon>
        <taxon>Pseudomonadaceae</taxon>
        <taxon>Entomomonas</taxon>
    </lineage>
</organism>
<gene>
    <name evidence="6" type="ORF">DM558_04985</name>
</gene>
<dbReference type="Proteomes" id="UP000273143">
    <property type="component" value="Chromosome"/>
</dbReference>
<dbReference type="PROSITE" id="PS01124">
    <property type="entry name" value="HTH_ARAC_FAMILY_2"/>
    <property type="match status" value="1"/>
</dbReference>
<keyword evidence="2" id="KW-0238">DNA-binding</keyword>
<dbReference type="KEGG" id="emo:DM558_04985"/>
<dbReference type="EMBL" id="CP029822">
    <property type="protein sequence ID" value="AZS50170.1"/>
    <property type="molecule type" value="Genomic_DNA"/>
</dbReference>
<dbReference type="Pfam" id="PF20240">
    <property type="entry name" value="DUF6597"/>
    <property type="match status" value="1"/>
</dbReference>
<dbReference type="PANTHER" id="PTHR46796:SF13">
    <property type="entry name" value="HTH-TYPE TRANSCRIPTIONAL ACTIVATOR RHAS"/>
    <property type="match status" value="1"/>
</dbReference>
<dbReference type="GO" id="GO:0043565">
    <property type="term" value="F:sequence-specific DNA binding"/>
    <property type="evidence" value="ECO:0007669"/>
    <property type="project" value="InterPro"/>
</dbReference>
<dbReference type="Gene3D" id="1.10.10.60">
    <property type="entry name" value="Homeodomain-like"/>
    <property type="match status" value="1"/>
</dbReference>
<dbReference type="InterPro" id="IPR050204">
    <property type="entry name" value="AraC_XylS_family_regulators"/>
</dbReference>
<feature type="domain" description="HTH araC/xylS-type" evidence="5">
    <location>
        <begin position="166"/>
        <end position="264"/>
    </location>
</feature>
<evidence type="ECO:0000256" key="4">
    <source>
        <dbReference type="ARBA" id="ARBA00037345"/>
    </source>
</evidence>
<dbReference type="InterPro" id="IPR046532">
    <property type="entry name" value="DUF6597"/>
</dbReference>
<reference evidence="7" key="1">
    <citation type="submission" date="2018-06" db="EMBL/GenBank/DDBJ databases">
        <title>Complete genome of Pseudomonas insecticola strain QZS01.</title>
        <authorList>
            <person name="Wang J."/>
            <person name="Su Q."/>
        </authorList>
    </citation>
    <scope>NUCLEOTIDE SEQUENCE [LARGE SCALE GENOMIC DNA]</scope>
    <source>
        <strain evidence="7">QZS01</strain>
    </source>
</reference>
<evidence type="ECO:0000259" key="5">
    <source>
        <dbReference type="PROSITE" id="PS01124"/>
    </source>
</evidence>
<dbReference type="SMART" id="SM00342">
    <property type="entry name" value="HTH_ARAC"/>
    <property type="match status" value="1"/>
</dbReference>
<dbReference type="InterPro" id="IPR018060">
    <property type="entry name" value="HTH_AraC"/>
</dbReference>
<evidence type="ECO:0000256" key="3">
    <source>
        <dbReference type="ARBA" id="ARBA00023163"/>
    </source>
</evidence>
<evidence type="ECO:0000313" key="6">
    <source>
        <dbReference type="EMBL" id="AZS50170.1"/>
    </source>
</evidence>
<keyword evidence="1" id="KW-0805">Transcription regulation</keyword>
<dbReference type="SUPFAM" id="SSF46689">
    <property type="entry name" value="Homeodomain-like"/>
    <property type="match status" value="1"/>
</dbReference>
<evidence type="ECO:0000256" key="1">
    <source>
        <dbReference type="ARBA" id="ARBA00023015"/>
    </source>
</evidence>
<name>A0A3Q9JL96_9GAMM</name>
<dbReference type="AlphaFoldDB" id="A0A3Q9JL96"/>
<dbReference type="GO" id="GO:0003700">
    <property type="term" value="F:DNA-binding transcription factor activity"/>
    <property type="evidence" value="ECO:0007669"/>
    <property type="project" value="InterPro"/>
</dbReference>
<dbReference type="RefSeq" id="WP_109702854.1">
    <property type="nucleotide sequence ID" value="NZ_CP029822.1"/>
</dbReference>
<keyword evidence="3" id="KW-0804">Transcription</keyword>
<dbReference type="PANTHER" id="PTHR46796">
    <property type="entry name" value="HTH-TYPE TRANSCRIPTIONAL ACTIVATOR RHAS-RELATED"/>
    <property type="match status" value="1"/>
</dbReference>
<dbReference type="Pfam" id="PF12833">
    <property type="entry name" value="HTH_18"/>
    <property type="match status" value="1"/>
</dbReference>
<comment type="function">
    <text evidence="4">Regulatory protein of the TOL plasmid xyl operons. XylS activates the xylXYZLTEGFJQKIH operon required for the degradation of toluene, m-xylene and p-xylene.</text>
</comment>